<organism evidence="1 2">
    <name type="scientific">Paenibacillus mendelii</name>
    <dbReference type="NCBI Taxonomy" id="206163"/>
    <lineage>
        <taxon>Bacteria</taxon>
        <taxon>Bacillati</taxon>
        <taxon>Bacillota</taxon>
        <taxon>Bacilli</taxon>
        <taxon>Bacillales</taxon>
        <taxon>Paenibacillaceae</taxon>
        <taxon>Paenibacillus</taxon>
    </lineage>
</organism>
<accession>A0ABV6JF79</accession>
<dbReference type="EMBL" id="JBHLVF010000041">
    <property type="protein sequence ID" value="MFC0394367.1"/>
    <property type="molecule type" value="Genomic_DNA"/>
</dbReference>
<name>A0ABV6JF79_9BACL</name>
<gene>
    <name evidence="1" type="ORF">ACFFJ8_23765</name>
</gene>
<proteinExistence type="predicted"/>
<evidence type="ECO:0000313" key="1">
    <source>
        <dbReference type="EMBL" id="MFC0394367.1"/>
    </source>
</evidence>
<keyword evidence="2" id="KW-1185">Reference proteome</keyword>
<protein>
    <submittedName>
        <fullName evidence="1">Uncharacterized protein</fullName>
    </submittedName>
</protein>
<comment type="caution">
    <text evidence="1">The sequence shown here is derived from an EMBL/GenBank/DDBJ whole genome shotgun (WGS) entry which is preliminary data.</text>
</comment>
<dbReference type="RefSeq" id="WP_204815515.1">
    <property type="nucleotide sequence ID" value="NZ_JANHOF010000001.1"/>
</dbReference>
<reference evidence="1 2" key="1">
    <citation type="submission" date="2024-09" db="EMBL/GenBank/DDBJ databases">
        <authorList>
            <person name="Sun Q."/>
            <person name="Mori K."/>
        </authorList>
    </citation>
    <scope>NUCLEOTIDE SEQUENCE [LARGE SCALE GENOMIC DNA]</scope>
    <source>
        <strain evidence="1 2">CCM 4839</strain>
    </source>
</reference>
<sequence>MLSVGFWSVQQQTRVLPVPWLLDTIVNKLVEEAVRTGVTICHNKNVIEISHEGAVRHILFNNGDGK</sequence>
<evidence type="ECO:0000313" key="2">
    <source>
        <dbReference type="Proteomes" id="UP001589818"/>
    </source>
</evidence>
<dbReference type="Proteomes" id="UP001589818">
    <property type="component" value="Unassembled WGS sequence"/>
</dbReference>